<dbReference type="Pfam" id="PF03572">
    <property type="entry name" value="Peptidase_S41"/>
    <property type="match status" value="1"/>
</dbReference>
<dbReference type="GO" id="GO:0006508">
    <property type="term" value="P:proteolysis"/>
    <property type="evidence" value="ECO:0007669"/>
    <property type="project" value="UniProtKB-KW"/>
</dbReference>
<dbReference type="Gene3D" id="3.30.750.44">
    <property type="match status" value="1"/>
</dbReference>
<dbReference type="NCBIfam" id="TIGR00225">
    <property type="entry name" value="prc"/>
    <property type="match status" value="1"/>
</dbReference>
<evidence type="ECO:0000256" key="2">
    <source>
        <dbReference type="ARBA" id="ARBA00022670"/>
    </source>
</evidence>
<dbReference type="Pfam" id="PF13180">
    <property type="entry name" value="PDZ_2"/>
    <property type="match status" value="1"/>
</dbReference>
<dbReference type="InterPro" id="IPR005151">
    <property type="entry name" value="Tail-specific_protease"/>
</dbReference>
<comment type="caution">
    <text evidence="7">The sequence shown here is derived from an EMBL/GenBank/DDBJ whole genome shotgun (WGS) entry which is preliminary data.</text>
</comment>
<dbReference type="AlphaFoldDB" id="A0A0G0XJW6"/>
<evidence type="ECO:0000259" key="6">
    <source>
        <dbReference type="PROSITE" id="PS50106"/>
    </source>
</evidence>
<dbReference type="GO" id="GO:0008236">
    <property type="term" value="F:serine-type peptidase activity"/>
    <property type="evidence" value="ECO:0007669"/>
    <property type="project" value="UniProtKB-KW"/>
</dbReference>
<dbReference type="GO" id="GO:0004175">
    <property type="term" value="F:endopeptidase activity"/>
    <property type="evidence" value="ECO:0007669"/>
    <property type="project" value="TreeGrafter"/>
</dbReference>
<dbReference type="EMBL" id="LCCE01000046">
    <property type="protein sequence ID" value="KKS25169.1"/>
    <property type="molecule type" value="Genomic_DNA"/>
</dbReference>
<dbReference type="GO" id="GO:0007165">
    <property type="term" value="P:signal transduction"/>
    <property type="evidence" value="ECO:0007669"/>
    <property type="project" value="TreeGrafter"/>
</dbReference>
<dbReference type="SMART" id="SM00228">
    <property type="entry name" value="PDZ"/>
    <property type="match status" value="1"/>
</dbReference>
<comment type="similarity">
    <text evidence="1 5">Belongs to the peptidase S41A family.</text>
</comment>
<evidence type="ECO:0000256" key="3">
    <source>
        <dbReference type="ARBA" id="ARBA00022801"/>
    </source>
</evidence>
<name>A0A0G0XJW6_9BACT</name>
<evidence type="ECO:0000313" key="7">
    <source>
        <dbReference type="EMBL" id="KKS25169.1"/>
    </source>
</evidence>
<dbReference type="PANTHER" id="PTHR32060">
    <property type="entry name" value="TAIL-SPECIFIC PROTEASE"/>
    <property type="match status" value="1"/>
</dbReference>
<dbReference type="InterPro" id="IPR001478">
    <property type="entry name" value="PDZ"/>
</dbReference>
<dbReference type="PANTHER" id="PTHR32060:SF30">
    <property type="entry name" value="CARBOXY-TERMINAL PROCESSING PROTEASE CTPA"/>
    <property type="match status" value="1"/>
</dbReference>
<dbReference type="PROSITE" id="PS50106">
    <property type="entry name" value="PDZ"/>
    <property type="match status" value="1"/>
</dbReference>
<evidence type="ECO:0000313" key="8">
    <source>
        <dbReference type="Proteomes" id="UP000033859"/>
    </source>
</evidence>
<keyword evidence="3 5" id="KW-0378">Hydrolase</keyword>
<dbReference type="InterPro" id="IPR029045">
    <property type="entry name" value="ClpP/crotonase-like_dom_sf"/>
</dbReference>
<proteinExistence type="inferred from homology"/>
<dbReference type="Proteomes" id="UP000033859">
    <property type="component" value="Unassembled WGS sequence"/>
</dbReference>
<organism evidence="7 8">
    <name type="scientific">Candidatus Yanofskybacteria bacterium GW2011_GWC2_41_9</name>
    <dbReference type="NCBI Taxonomy" id="1619029"/>
    <lineage>
        <taxon>Bacteria</taxon>
        <taxon>Candidatus Yanofskyibacteriota</taxon>
    </lineage>
</organism>
<dbReference type="GO" id="GO:0030288">
    <property type="term" value="C:outer membrane-bounded periplasmic space"/>
    <property type="evidence" value="ECO:0007669"/>
    <property type="project" value="TreeGrafter"/>
</dbReference>
<dbReference type="SUPFAM" id="SSF52096">
    <property type="entry name" value="ClpP/crotonase"/>
    <property type="match status" value="1"/>
</dbReference>
<evidence type="ECO:0000256" key="5">
    <source>
        <dbReference type="RuleBase" id="RU004404"/>
    </source>
</evidence>
<dbReference type="Gene3D" id="3.90.226.10">
    <property type="entry name" value="2-enoyl-CoA Hydratase, Chain A, domain 1"/>
    <property type="match status" value="1"/>
</dbReference>
<feature type="domain" description="PDZ" evidence="6">
    <location>
        <begin position="94"/>
        <end position="186"/>
    </location>
</feature>
<dbReference type="InterPro" id="IPR004447">
    <property type="entry name" value="Peptidase_S41A"/>
</dbReference>
<dbReference type="CDD" id="cd07560">
    <property type="entry name" value="Peptidase_S41_CPP"/>
    <property type="match status" value="1"/>
</dbReference>
<evidence type="ECO:0000256" key="4">
    <source>
        <dbReference type="ARBA" id="ARBA00022825"/>
    </source>
</evidence>
<dbReference type="InterPro" id="IPR036034">
    <property type="entry name" value="PDZ_sf"/>
</dbReference>
<dbReference type="CDD" id="cd06782">
    <property type="entry name" value="cpPDZ_CPP-like"/>
    <property type="match status" value="1"/>
</dbReference>
<keyword evidence="4 5" id="KW-0720">Serine protease</keyword>
<keyword evidence="2 5" id="KW-0645">Protease</keyword>
<accession>A0A0G0XJW6</accession>
<protein>
    <recommendedName>
        <fullName evidence="6">PDZ domain-containing protein</fullName>
    </recommendedName>
</protein>
<gene>
    <name evidence="7" type="ORF">UU84_C0046G0006</name>
</gene>
<dbReference type="SUPFAM" id="SSF50156">
    <property type="entry name" value="PDZ domain-like"/>
    <property type="match status" value="1"/>
</dbReference>
<dbReference type="Gene3D" id="2.30.42.10">
    <property type="match status" value="1"/>
</dbReference>
<dbReference type="SMART" id="SM00245">
    <property type="entry name" value="TSPc"/>
    <property type="match status" value="1"/>
</dbReference>
<sequence>MKALRQLFILVIMLLGFLPSMAFGQANLSPVSSEERELILQEMQSFAEILLYYSRLSLDKPADLRACAYEMLRMKPNEKSCRDKHSAWYSKGEAQMLETEMEGKFGGVGLEVSEQDGKVVVILPIDGAPAYRAGLKSGDVITKVDGYPVVNIMDAVKRMRGNPGTETKITVDRRGKEVTVNVVREVITAHAVSAKTINSSFGAIGYIKVKTFSEVLPDELRKEMSAIRAKGIMKVVLDFRNNPGGILWNALEILYDFARSGDILMVMRERDRSTVFDTAHVKKELNLNRESGMFRDMRVVILVNKGSASASEIFAGAMKDWGFPVVGANTFGKGVGQTMIPLSNGSRLRLTTFEFLVGNSKTKINDIGVIPTHEVVDPKPSSSEALREDKQLEKAVEILSK</sequence>
<evidence type="ECO:0000256" key="1">
    <source>
        <dbReference type="ARBA" id="ARBA00009179"/>
    </source>
</evidence>
<reference evidence="7 8" key="1">
    <citation type="journal article" date="2015" name="Nature">
        <title>rRNA introns, odd ribosomes, and small enigmatic genomes across a large radiation of phyla.</title>
        <authorList>
            <person name="Brown C.T."/>
            <person name="Hug L.A."/>
            <person name="Thomas B.C."/>
            <person name="Sharon I."/>
            <person name="Castelle C.J."/>
            <person name="Singh A."/>
            <person name="Wilkins M.J."/>
            <person name="Williams K.H."/>
            <person name="Banfield J.F."/>
        </authorList>
    </citation>
    <scope>NUCLEOTIDE SEQUENCE [LARGE SCALE GENOMIC DNA]</scope>
</reference>